<dbReference type="RefSeq" id="XP_025342598.1">
    <property type="nucleotide sequence ID" value="XM_025484383.1"/>
</dbReference>
<gene>
    <name evidence="3" type="ORF">CXQ85_000642</name>
</gene>
<evidence type="ECO:0000313" key="4">
    <source>
        <dbReference type="Proteomes" id="UP000244309"/>
    </source>
</evidence>
<feature type="domain" description="Enoyl reductase (ER)" evidence="2">
    <location>
        <begin position="22"/>
        <end position="347"/>
    </location>
</feature>
<dbReference type="InterPro" id="IPR045010">
    <property type="entry name" value="MDR_fam"/>
</dbReference>
<dbReference type="FunFam" id="3.40.50.720:FF:000121">
    <property type="entry name" value="Prostaglandin reductase 2"/>
    <property type="match status" value="1"/>
</dbReference>
<dbReference type="InterPro" id="IPR011032">
    <property type="entry name" value="GroES-like_sf"/>
</dbReference>
<keyword evidence="1" id="KW-0560">Oxidoreductase</keyword>
<dbReference type="STRING" id="45357.A0A2V1AUZ4"/>
<dbReference type="Gene3D" id="3.40.50.720">
    <property type="entry name" value="NAD(P)-binding Rossmann-like Domain"/>
    <property type="match status" value="1"/>
</dbReference>
<proteinExistence type="predicted"/>
<dbReference type="OrthoDB" id="809632at2759"/>
<evidence type="ECO:0000259" key="2">
    <source>
        <dbReference type="SMART" id="SM00829"/>
    </source>
</evidence>
<dbReference type="CDD" id="cd05288">
    <property type="entry name" value="PGDH"/>
    <property type="match status" value="1"/>
</dbReference>
<evidence type="ECO:0000313" key="3">
    <source>
        <dbReference type="EMBL" id="PVH21658.1"/>
    </source>
</evidence>
<dbReference type="InterPro" id="IPR041694">
    <property type="entry name" value="ADH_N_2"/>
</dbReference>
<dbReference type="GeneID" id="37005975"/>
<dbReference type="Proteomes" id="UP000244309">
    <property type="component" value="Unassembled WGS sequence"/>
</dbReference>
<reference evidence="3 4" key="1">
    <citation type="submission" date="2017-12" db="EMBL/GenBank/DDBJ databases">
        <title>Genome Sequence of a Multidrug-Resistant Candida haemulonii Isolate from a Patient with Chronic Leg Ulcers in Israel.</title>
        <authorList>
            <person name="Chow N.A."/>
            <person name="Gade L."/>
            <person name="Batra D."/>
            <person name="Rowe L.A."/>
            <person name="Ben-Ami R."/>
            <person name="Loparev V.N."/>
            <person name="Litvintseva A.P."/>
        </authorList>
    </citation>
    <scope>NUCLEOTIDE SEQUENCE [LARGE SCALE GENOMIC DNA]</scope>
    <source>
        <strain evidence="3 4">B11899</strain>
    </source>
</reference>
<dbReference type="Pfam" id="PF00107">
    <property type="entry name" value="ADH_zinc_N"/>
    <property type="match status" value="1"/>
</dbReference>
<organism evidence="3 4">
    <name type="scientific">Candidozyma haemuli</name>
    <dbReference type="NCBI Taxonomy" id="45357"/>
    <lineage>
        <taxon>Eukaryota</taxon>
        <taxon>Fungi</taxon>
        <taxon>Dikarya</taxon>
        <taxon>Ascomycota</taxon>
        <taxon>Saccharomycotina</taxon>
        <taxon>Pichiomycetes</taxon>
        <taxon>Metschnikowiaceae</taxon>
        <taxon>Candidozyma</taxon>
    </lineage>
</organism>
<name>A0A2V1AUZ4_9ASCO</name>
<dbReference type="InterPro" id="IPR036291">
    <property type="entry name" value="NAD(P)-bd_dom_sf"/>
</dbReference>
<dbReference type="SUPFAM" id="SSF50129">
    <property type="entry name" value="GroES-like"/>
    <property type="match status" value="1"/>
</dbReference>
<sequence length="352" mass="38049">MPSKIILETPPTGEVNLAWGQGDSTFKLTENDLPTLNDGDVRVKVLYLSNDPTQRGWIAANQDASRTYFKPIEKGEIIQARGIGKILESKSAKYAAGDYVSGSFGWADEQVVPDSTLTLKLDPNAGLPLPTYLATLGSIGLTAYFGLKEVGKLQKGQSVLISAASGATGSTAVQLAKHLFGASKVYGIAGSDEKARWVESLGADKCVNYKNPGWKEELAKEFETVDVYFDNVGGETLSWALTKVTRFGRVIACGAIAGYNDPTLAKVTTWREITSNRLTVQGFIVIDFKDQFQDAIAILAKAIKEGSLKADEAISVVDLTGEEQPLKSVPVTWHKLFTDKPRGKLLTKIGNE</sequence>
<keyword evidence="4" id="KW-1185">Reference proteome</keyword>
<dbReference type="EMBL" id="PKFO01000005">
    <property type="protein sequence ID" value="PVH21658.1"/>
    <property type="molecule type" value="Genomic_DNA"/>
</dbReference>
<dbReference type="InterPro" id="IPR013149">
    <property type="entry name" value="ADH-like_C"/>
</dbReference>
<dbReference type="Pfam" id="PF16884">
    <property type="entry name" value="ADH_N_2"/>
    <property type="match status" value="1"/>
</dbReference>
<evidence type="ECO:0000256" key="1">
    <source>
        <dbReference type="ARBA" id="ARBA00023002"/>
    </source>
</evidence>
<dbReference type="VEuPathDB" id="FungiDB:CXQ85_000642"/>
<dbReference type="GO" id="GO:0016628">
    <property type="term" value="F:oxidoreductase activity, acting on the CH-CH group of donors, NAD or NADP as acceptor"/>
    <property type="evidence" value="ECO:0007669"/>
    <property type="project" value="InterPro"/>
</dbReference>
<accession>A0A2V1AUZ4</accession>
<dbReference type="PANTHER" id="PTHR43205">
    <property type="entry name" value="PROSTAGLANDIN REDUCTASE"/>
    <property type="match status" value="1"/>
</dbReference>
<dbReference type="PANTHER" id="PTHR43205:SF19">
    <property type="entry name" value="ENOYL REDUCTASE (ER) DOMAIN-CONTAINING PROTEIN"/>
    <property type="match status" value="1"/>
</dbReference>
<protein>
    <recommendedName>
        <fullName evidence="2">Enoyl reductase (ER) domain-containing protein</fullName>
    </recommendedName>
</protein>
<dbReference type="AlphaFoldDB" id="A0A2V1AUZ4"/>
<dbReference type="InterPro" id="IPR020843">
    <property type="entry name" value="ER"/>
</dbReference>
<dbReference type="Gene3D" id="3.90.180.10">
    <property type="entry name" value="Medium-chain alcohol dehydrogenases, catalytic domain"/>
    <property type="match status" value="1"/>
</dbReference>
<dbReference type="SUPFAM" id="SSF51735">
    <property type="entry name" value="NAD(P)-binding Rossmann-fold domains"/>
    <property type="match status" value="1"/>
</dbReference>
<dbReference type="SMART" id="SM00829">
    <property type="entry name" value="PKS_ER"/>
    <property type="match status" value="1"/>
</dbReference>
<comment type="caution">
    <text evidence="3">The sequence shown here is derived from an EMBL/GenBank/DDBJ whole genome shotgun (WGS) entry which is preliminary data.</text>
</comment>